<feature type="compositionally biased region" description="Basic and acidic residues" evidence="6">
    <location>
        <begin position="12"/>
        <end position="22"/>
    </location>
</feature>
<evidence type="ECO:0000256" key="3">
    <source>
        <dbReference type="ARBA" id="ARBA00011189"/>
    </source>
</evidence>
<dbReference type="FunCoup" id="A0A6P5IV05">
    <property type="interactions" value="25"/>
</dbReference>
<dbReference type="AlphaFoldDB" id="A0A6P5IV05"/>
<evidence type="ECO:0000313" key="7">
    <source>
        <dbReference type="Proteomes" id="UP000515140"/>
    </source>
</evidence>
<evidence type="ECO:0000256" key="5">
    <source>
        <dbReference type="ARBA" id="ARBA00023212"/>
    </source>
</evidence>
<dbReference type="Pfam" id="PF15068">
    <property type="entry name" value="FAM101"/>
    <property type="match status" value="1"/>
</dbReference>
<organism evidence="7 8">
    <name type="scientific">Phascolarctos cinereus</name>
    <name type="common">Koala</name>
    <dbReference type="NCBI Taxonomy" id="38626"/>
    <lineage>
        <taxon>Eukaryota</taxon>
        <taxon>Metazoa</taxon>
        <taxon>Chordata</taxon>
        <taxon>Craniata</taxon>
        <taxon>Vertebrata</taxon>
        <taxon>Euteleostomi</taxon>
        <taxon>Mammalia</taxon>
        <taxon>Metatheria</taxon>
        <taxon>Diprotodontia</taxon>
        <taxon>Phascolarctidae</taxon>
        <taxon>Phascolarctos</taxon>
    </lineage>
</organism>
<dbReference type="GO" id="GO:0048705">
    <property type="term" value="P:skeletal system morphogenesis"/>
    <property type="evidence" value="ECO:0007669"/>
    <property type="project" value="TreeGrafter"/>
</dbReference>
<feature type="region of interest" description="Disordered" evidence="6">
    <location>
        <begin position="1"/>
        <end position="58"/>
    </location>
</feature>
<dbReference type="RefSeq" id="XP_020825967.1">
    <property type="nucleotide sequence ID" value="XM_020970308.1"/>
</dbReference>
<dbReference type="GO" id="GO:0061572">
    <property type="term" value="P:actin filament bundle organization"/>
    <property type="evidence" value="ECO:0007669"/>
    <property type="project" value="InterPro"/>
</dbReference>
<evidence type="ECO:0000256" key="1">
    <source>
        <dbReference type="ARBA" id="ARBA00004245"/>
    </source>
</evidence>
<protein>
    <submittedName>
        <fullName evidence="8">Refilin-A-like isoform X2</fullName>
    </submittedName>
</protein>
<evidence type="ECO:0000256" key="2">
    <source>
        <dbReference type="ARBA" id="ARBA00009886"/>
    </source>
</evidence>
<dbReference type="Proteomes" id="UP000515140">
    <property type="component" value="Unplaced"/>
</dbReference>
<dbReference type="InterPro" id="IPR028215">
    <property type="entry name" value="Refilin"/>
</dbReference>
<dbReference type="GO" id="GO:1900158">
    <property type="term" value="P:negative regulation of bone mineralization involved in bone maturation"/>
    <property type="evidence" value="ECO:0007669"/>
    <property type="project" value="TreeGrafter"/>
</dbReference>
<reference evidence="8" key="1">
    <citation type="submission" date="2025-08" db="UniProtKB">
        <authorList>
            <consortium name="RefSeq"/>
        </authorList>
    </citation>
    <scope>IDENTIFICATION</scope>
    <source>
        <tissue evidence="8">Spleen</tissue>
    </source>
</reference>
<evidence type="ECO:0000256" key="4">
    <source>
        <dbReference type="ARBA" id="ARBA00022490"/>
    </source>
</evidence>
<comment type="similarity">
    <text evidence="2">Belongs to the Refilin family.</text>
</comment>
<dbReference type="GO" id="GO:0061182">
    <property type="term" value="P:negative regulation of chondrocyte development"/>
    <property type="evidence" value="ECO:0007669"/>
    <property type="project" value="TreeGrafter"/>
</dbReference>
<keyword evidence="7" id="KW-1185">Reference proteome</keyword>
<dbReference type="GO" id="GO:0032432">
    <property type="term" value="C:actin filament bundle"/>
    <property type="evidence" value="ECO:0007669"/>
    <property type="project" value="TreeGrafter"/>
</dbReference>
<evidence type="ECO:0000313" key="8">
    <source>
        <dbReference type="RefSeq" id="XP_020825967.1"/>
    </source>
</evidence>
<accession>A0A6P5IV05</accession>
<dbReference type="GO" id="GO:0031005">
    <property type="term" value="F:filamin binding"/>
    <property type="evidence" value="ECO:0007669"/>
    <property type="project" value="InterPro"/>
</dbReference>
<sequence length="196" mass="22335">MVGHLHFQGMEDSLKEKSREGLLDSPDSGLPPSPSPPFYSLTPGIMDSRSAGSGASAPHLLQDPAMLEMRPRLHPVFFGESIEVNPEPMQEIRCNSEIKYDSEKHYRDNIFYVPVPTVTSYSETIIATPNCTWRNYKTQLTFEPRQRALRFQSTTIIFPKHPKNTYRTTLHYNLGCPKRWFASSVQLELCDDLPCS</sequence>
<dbReference type="GeneID" id="110196867"/>
<dbReference type="PANTHER" id="PTHR31848">
    <property type="match status" value="1"/>
</dbReference>
<comment type="subunit">
    <text evidence="3">Interacts with FLNA and FLNB.</text>
</comment>
<keyword evidence="4" id="KW-0963">Cytoplasm</keyword>
<keyword evidence="5" id="KW-0206">Cytoskeleton</keyword>
<gene>
    <name evidence="8" type="primary">LOC110196867</name>
</gene>
<dbReference type="PANTHER" id="PTHR31848:SF0">
    <property type="entry name" value="REFILIN-A"/>
    <property type="match status" value="1"/>
</dbReference>
<comment type="subcellular location">
    <subcellularLocation>
        <location evidence="1">Cytoplasm</location>
        <location evidence="1">Cytoskeleton</location>
    </subcellularLocation>
</comment>
<dbReference type="InParanoid" id="A0A6P5IV05"/>
<evidence type="ECO:0000256" key="6">
    <source>
        <dbReference type="SAM" id="MobiDB-lite"/>
    </source>
</evidence>
<proteinExistence type="inferred from homology"/>
<name>A0A6P5IV05_PHACI</name>